<dbReference type="Proteomes" id="UP000236723">
    <property type="component" value="Unassembled WGS sequence"/>
</dbReference>
<dbReference type="GO" id="GO:0008270">
    <property type="term" value="F:zinc ion binding"/>
    <property type="evidence" value="ECO:0007669"/>
    <property type="project" value="UniProtKB-KW"/>
</dbReference>
<feature type="domain" description="Elongation factor G-binding protein C-terminal treble-clef zinc-finger" evidence="1">
    <location>
        <begin position="8"/>
        <end position="163"/>
    </location>
</feature>
<dbReference type="RefSeq" id="WP_103941486.1">
    <property type="nucleotide sequence ID" value="NZ_FNVO01000014.1"/>
</dbReference>
<keyword evidence="2" id="KW-0862">Zinc</keyword>
<keyword evidence="2" id="KW-0863">Zinc-finger</keyword>
<keyword evidence="2" id="KW-0479">Metal-binding</keyword>
<dbReference type="Pfam" id="PF16571">
    <property type="entry name" value="FBP_C"/>
    <property type="match status" value="1"/>
</dbReference>
<gene>
    <name evidence="2" type="ORF">SAMN04489712_114129</name>
</gene>
<organism evidence="2 3">
    <name type="scientific">Thermomonospora echinospora</name>
    <dbReference type="NCBI Taxonomy" id="1992"/>
    <lineage>
        <taxon>Bacteria</taxon>
        <taxon>Bacillati</taxon>
        <taxon>Actinomycetota</taxon>
        <taxon>Actinomycetes</taxon>
        <taxon>Streptosporangiales</taxon>
        <taxon>Thermomonosporaceae</taxon>
        <taxon>Thermomonospora</taxon>
    </lineage>
</organism>
<protein>
    <submittedName>
        <fullName evidence="2">FBP C-terminal treble-clef zinc-finger</fullName>
    </submittedName>
</protein>
<evidence type="ECO:0000313" key="2">
    <source>
        <dbReference type="EMBL" id="SEG81727.1"/>
    </source>
</evidence>
<evidence type="ECO:0000259" key="1">
    <source>
        <dbReference type="Pfam" id="PF16571"/>
    </source>
</evidence>
<dbReference type="OrthoDB" id="4171838at2"/>
<dbReference type="AlphaFoldDB" id="A0A1H6D8H3"/>
<sequence>MDPITERDIRACFVNCSKGEAHRAGLPKDLADQPWEALDFLGWRDPGAPGRAYLVAERDGRLVGVALRAVSGGSRGFTARSMCSLCLTVHTGGGVALMTARRTGEAGRQGNTIGQYLCGDLACSLYVRGRRDAAVGGDLDESLTQDAKIARIRANLHAFLDKITQ</sequence>
<accession>A0A1H6D8H3</accession>
<reference evidence="3" key="1">
    <citation type="submission" date="2016-10" db="EMBL/GenBank/DDBJ databases">
        <authorList>
            <person name="Varghese N."/>
            <person name="Submissions S."/>
        </authorList>
    </citation>
    <scope>NUCLEOTIDE SEQUENCE [LARGE SCALE GENOMIC DNA]</scope>
    <source>
        <strain evidence="3">DSM 43163</strain>
    </source>
</reference>
<evidence type="ECO:0000313" key="3">
    <source>
        <dbReference type="Proteomes" id="UP000236723"/>
    </source>
</evidence>
<name>A0A1H6D8H3_9ACTN</name>
<dbReference type="InterPro" id="IPR032330">
    <property type="entry name" value="EF-G-binding_C"/>
</dbReference>
<proteinExistence type="predicted"/>
<keyword evidence="3" id="KW-1185">Reference proteome</keyword>
<dbReference type="EMBL" id="FNVO01000014">
    <property type="protein sequence ID" value="SEG81727.1"/>
    <property type="molecule type" value="Genomic_DNA"/>
</dbReference>